<organism evidence="1 2">
    <name type="scientific">Tritrichomonas foetus</name>
    <dbReference type="NCBI Taxonomy" id="1144522"/>
    <lineage>
        <taxon>Eukaryota</taxon>
        <taxon>Metamonada</taxon>
        <taxon>Parabasalia</taxon>
        <taxon>Tritrichomonadida</taxon>
        <taxon>Tritrichomonadidae</taxon>
        <taxon>Tritrichomonas</taxon>
    </lineage>
</organism>
<reference evidence="1" key="1">
    <citation type="submission" date="2016-10" db="EMBL/GenBank/DDBJ databases">
        <authorList>
            <person name="Benchimol M."/>
            <person name="Almeida L.G."/>
            <person name="Vasconcelos A.T."/>
            <person name="Perreira-Neves A."/>
            <person name="Rosa I.A."/>
            <person name="Tasca T."/>
            <person name="Bogo M.R."/>
            <person name="de Souza W."/>
        </authorList>
    </citation>
    <scope>NUCLEOTIDE SEQUENCE [LARGE SCALE GENOMIC DNA]</scope>
    <source>
        <strain evidence="1">K</strain>
    </source>
</reference>
<gene>
    <name evidence="1" type="ORF">TRFO_17562</name>
</gene>
<name>A0A1J4KMR0_9EUKA</name>
<accession>A0A1J4KMR0</accession>
<dbReference type="EMBL" id="MLAK01000561">
    <property type="protein sequence ID" value="OHT12523.1"/>
    <property type="molecule type" value="Genomic_DNA"/>
</dbReference>
<comment type="caution">
    <text evidence="1">The sequence shown here is derived from an EMBL/GenBank/DDBJ whole genome shotgun (WGS) entry which is preliminary data.</text>
</comment>
<dbReference type="VEuPathDB" id="TrichDB:TRFO_17562"/>
<evidence type="ECO:0000313" key="1">
    <source>
        <dbReference type="EMBL" id="OHT12523.1"/>
    </source>
</evidence>
<dbReference type="Proteomes" id="UP000179807">
    <property type="component" value="Unassembled WGS sequence"/>
</dbReference>
<proteinExistence type="predicted"/>
<dbReference type="GeneID" id="94834363"/>
<protein>
    <submittedName>
        <fullName evidence="1">Uncharacterized protein</fullName>
    </submittedName>
</protein>
<keyword evidence="2" id="KW-1185">Reference proteome</keyword>
<dbReference type="RefSeq" id="XP_068365659.1">
    <property type="nucleotide sequence ID" value="XM_068499659.1"/>
</dbReference>
<sequence length="102" mass="11368">MNESDSLSKTLPSNLAQFIPDPAHQRKTQISFAPGVVIPPQTHEFRYNPTEKADHQKCPITPEDRKIYDDLAVKLADESILAAIDEVKKKEGGEDSLLVPNE</sequence>
<dbReference type="AlphaFoldDB" id="A0A1J4KMR0"/>
<evidence type="ECO:0000313" key="2">
    <source>
        <dbReference type="Proteomes" id="UP000179807"/>
    </source>
</evidence>